<keyword evidence="1" id="KW-0808">Transferase</keyword>
<dbReference type="OrthoDB" id="5593162at2759"/>
<dbReference type="GO" id="GO:0004519">
    <property type="term" value="F:endonuclease activity"/>
    <property type="evidence" value="ECO:0007669"/>
    <property type="project" value="UniProtKB-KW"/>
</dbReference>
<keyword evidence="5" id="KW-0378">Hydrolase</keyword>
<dbReference type="PANTHER" id="PTHR34072:SF57">
    <property type="entry name" value="RNA-DIRECTED DNA POLYMERASE"/>
    <property type="match status" value="1"/>
</dbReference>
<evidence type="ECO:0000256" key="2">
    <source>
        <dbReference type="ARBA" id="ARBA00022695"/>
    </source>
</evidence>
<name>A0A371ICT2_MUCPR</name>
<evidence type="ECO:0000256" key="5">
    <source>
        <dbReference type="ARBA" id="ARBA00022801"/>
    </source>
</evidence>
<comment type="caution">
    <text evidence="8">The sequence shown here is derived from an EMBL/GenBank/DDBJ whole genome shotgun (WGS) entry which is preliminary data.</text>
</comment>
<keyword evidence="4" id="KW-0255">Endonuclease</keyword>
<dbReference type="InterPro" id="IPR043502">
    <property type="entry name" value="DNA/RNA_pol_sf"/>
</dbReference>
<accession>A0A371ICT2</accession>
<evidence type="ECO:0000256" key="6">
    <source>
        <dbReference type="ARBA" id="ARBA00022918"/>
    </source>
</evidence>
<dbReference type="EMBL" id="QJKJ01000393">
    <property type="protein sequence ID" value="RDY12857.1"/>
    <property type="molecule type" value="Genomic_DNA"/>
</dbReference>
<evidence type="ECO:0000313" key="9">
    <source>
        <dbReference type="Proteomes" id="UP000257109"/>
    </source>
</evidence>
<dbReference type="GO" id="GO:0003964">
    <property type="term" value="F:RNA-directed DNA polymerase activity"/>
    <property type="evidence" value="ECO:0007669"/>
    <property type="project" value="UniProtKB-KW"/>
</dbReference>
<evidence type="ECO:0000256" key="3">
    <source>
        <dbReference type="ARBA" id="ARBA00022722"/>
    </source>
</evidence>
<keyword evidence="2" id="KW-0548">Nucleotidyltransferase</keyword>
<keyword evidence="6" id="KW-0695">RNA-directed DNA polymerase</keyword>
<evidence type="ECO:0000259" key="7">
    <source>
        <dbReference type="Pfam" id="PF17917"/>
    </source>
</evidence>
<dbReference type="InterPro" id="IPR041373">
    <property type="entry name" value="RT_RNaseH"/>
</dbReference>
<gene>
    <name evidence="8" type="primary">pol</name>
    <name evidence="8" type="ORF">CR513_02284</name>
</gene>
<keyword evidence="9" id="KW-1185">Reference proteome</keyword>
<evidence type="ECO:0000256" key="1">
    <source>
        <dbReference type="ARBA" id="ARBA00022679"/>
    </source>
</evidence>
<evidence type="ECO:0000313" key="8">
    <source>
        <dbReference type="EMBL" id="RDY12857.1"/>
    </source>
</evidence>
<evidence type="ECO:0000256" key="4">
    <source>
        <dbReference type="ARBA" id="ARBA00022759"/>
    </source>
</evidence>
<feature type="non-terminal residue" evidence="8">
    <location>
        <position position="1"/>
    </location>
</feature>
<dbReference type="Proteomes" id="UP000257109">
    <property type="component" value="Unassembled WGS sequence"/>
</dbReference>
<protein>
    <submittedName>
        <fullName evidence="8">Retrovirus-related Pol polyprotein from transposon 17.6</fullName>
    </submittedName>
</protein>
<organism evidence="8 9">
    <name type="scientific">Mucuna pruriens</name>
    <name type="common">Velvet bean</name>
    <name type="synonym">Dolichos pruriens</name>
    <dbReference type="NCBI Taxonomy" id="157652"/>
    <lineage>
        <taxon>Eukaryota</taxon>
        <taxon>Viridiplantae</taxon>
        <taxon>Streptophyta</taxon>
        <taxon>Embryophyta</taxon>
        <taxon>Tracheophyta</taxon>
        <taxon>Spermatophyta</taxon>
        <taxon>Magnoliopsida</taxon>
        <taxon>eudicotyledons</taxon>
        <taxon>Gunneridae</taxon>
        <taxon>Pentapetalae</taxon>
        <taxon>rosids</taxon>
        <taxon>fabids</taxon>
        <taxon>Fabales</taxon>
        <taxon>Fabaceae</taxon>
        <taxon>Papilionoideae</taxon>
        <taxon>50 kb inversion clade</taxon>
        <taxon>NPAAA clade</taxon>
        <taxon>indigoferoid/millettioid clade</taxon>
        <taxon>Phaseoleae</taxon>
        <taxon>Mucuna</taxon>
    </lineage>
</organism>
<proteinExistence type="predicted"/>
<dbReference type="PANTHER" id="PTHR34072">
    <property type="entry name" value="ENZYMATIC POLYPROTEIN-RELATED"/>
    <property type="match status" value="1"/>
</dbReference>
<dbReference type="GO" id="GO:0016787">
    <property type="term" value="F:hydrolase activity"/>
    <property type="evidence" value="ECO:0007669"/>
    <property type="project" value="UniProtKB-KW"/>
</dbReference>
<feature type="domain" description="Reverse transcriptase RNase H-like" evidence="7">
    <location>
        <begin position="67"/>
        <end position="169"/>
    </location>
</feature>
<dbReference type="Pfam" id="PF17917">
    <property type="entry name" value="RT_RNaseH"/>
    <property type="match status" value="1"/>
</dbReference>
<dbReference type="FunFam" id="3.10.20.370:FF:000001">
    <property type="entry name" value="Retrovirus-related Pol polyprotein from transposon 17.6-like protein"/>
    <property type="match status" value="1"/>
</dbReference>
<dbReference type="Gene3D" id="3.10.20.370">
    <property type="match status" value="1"/>
</dbReference>
<dbReference type="SUPFAM" id="SSF56672">
    <property type="entry name" value="DNA/RNA polymerases"/>
    <property type="match status" value="1"/>
</dbReference>
<sequence>MVTEVIVLGHLVSARGINVDKAKIDVISSLFNPALVQEVRSFLGHADAFQELKSRLKSVPILQAPNLKLPFELMCDASNSALGAILGQRVGKQPHVIAYASRTMDPAQVNYTTTENELSTIVFALNKFRSYLLGSKVIVFSNHATLKYLLKKSDAKPRLLQWLLLLQEFDLEIKDKKGEENTVTDHLSRLEREANPMSIQDEFPNE</sequence>
<reference evidence="8" key="1">
    <citation type="submission" date="2018-05" db="EMBL/GenBank/DDBJ databases">
        <title>Draft genome of Mucuna pruriens seed.</title>
        <authorList>
            <person name="Nnadi N.E."/>
            <person name="Vos R."/>
            <person name="Hasami M.H."/>
            <person name="Devisetty U.K."/>
            <person name="Aguiy J.C."/>
        </authorList>
    </citation>
    <scope>NUCLEOTIDE SEQUENCE [LARGE SCALE GENOMIC DNA]</scope>
    <source>
        <strain evidence="8">JCA_2017</strain>
    </source>
</reference>
<dbReference type="CDD" id="cd09274">
    <property type="entry name" value="RNase_HI_RT_Ty3"/>
    <property type="match status" value="1"/>
</dbReference>
<keyword evidence="3" id="KW-0540">Nuclease</keyword>
<dbReference type="AlphaFoldDB" id="A0A371ICT2"/>